<dbReference type="Proteomes" id="UP000076574">
    <property type="component" value="Unassembled WGS sequence"/>
</dbReference>
<evidence type="ECO:0000256" key="1">
    <source>
        <dbReference type="SAM" id="SignalP"/>
    </source>
</evidence>
<proteinExistence type="predicted"/>
<keyword evidence="1" id="KW-0732">Signal</keyword>
<reference evidence="2 3" key="1">
    <citation type="submission" date="2016-03" db="EMBL/GenBank/DDBJ databases">
        <title>Microsymbionts genomes from the relict species Vavilovia formosa (Stev.) Fed.</title>
        <authorList>
            <person name="Kopat V."/>
            <person name="Chirak E."/>
            <person name="Kimeklis A."/>
            <person name="Andronov E."/>
        </authorList>
    </citation>
    <scope>NUCLEOTIDE SEQUENCE [LARGE SCALE GENOMIC DNA]</scope>
    <source>
        <strain evidence="2 3">Vaf07</strain>
    </source>
</reference>
<protein>
    <recommendedName>
        <fullName evidence="4">Curli production assembly/transport component CsgG</fullName>
    </recommendedName>
</protein>
<dbReference type="RefSeq" id="WP_068730058.1">
    <property type="nucleotide sequence ID" value="NZ_LVYV01000001.1"/>
</dbReference>
<dbReference type="EMBL" id="LVYV01000001">
    <property type="protein sequence ID" value="KZD25626.1"/>
    <property type="molecule type" value="Genomic_DNA"/>
</dbReference>
<accession>A0A164B1H6</accession>
<evidence type="ECO:0008006" key="4">
    <source>
        <dbReference type="Google" id="ProtNLM"/>
    </source>
</evidence>
<evidence type="ECO:0000313" key="3">
    <source>
        <dbReference type="Proteomes" id="UP000076574"/>
    </source>
</evidence>
<dbReference type="OrthoDB" id="8253586at2"/>
<keyword evidence="3" id="KW-1185">Reference proteome</keyword>
<name>A0A164B1H6_9BRAD</name>
<feature type="signal peptide" evidence="1">
    <location>
        <begin position="1"/>
        <end position="30"/>
    </location>
</feature>
<dbReference type="STRING" id="943830.A4A58_04285"/>
<dbReference type="AlphaFoldDB" id="A0A164B1H6"/>
<organism evidence="2 3">
    <name type="scientific">Tardiphaga robiniae</name>
    <dbReference type="NCBI Taxonomy" id="943830"/>
    <lineage>
        <taxon>Bacteria</taxon>
        <taxon>Pseudomonadati</taxon>
        <taxon>Pseudomonadota</taxon>
        <taxon>Alphaproteobacteria</taxon>
        <taxon>Hyphomicrobiales</taxon>
        <taxon>Nitrobacteraceae</taxon>
        <taxon>Tardiphaga</taxon>
    </lineage>
</organism>
<comment type="caution">
    <text evidence="2">The sequence shown here is derived from an EMBL/GenBank/DDBJ whole genome shotgun (WGS) entry which is preliminary data.</text>
</comment>
<feature type="chain" id="PRO_5007848871" description="Curli production assembly/transport component CsgG" evidence="1">
    <location>
        <begin position="31"/>
        <end position="291"/>
    </location>
</feature>
<sequence>MQQLIVLGVFMVRVFAVSLVLSCLAAPAWAQPAQVQSTPVTAATPATISATKSVAKKPASKAKAAAKPSEQGNSGPCHFGVIPVVGDKLGVKKIGLTIFGNEYAETPIDSWGLDDLVVAKVRAAAGLGVGVRRIAYAKDSFAPFENPPAGLFRRPEDDLTAIVRRIVGSSNCEHYVVVTKYDGTFRGTNQAVRGVSIVSQGIGDLVRRTYLVTNAQVRIFDGQSFAIRKPSFSLESIVTSSFSGQRGLREIDNASFPMALSDVATNAKLRDEARNLLAETLDYSLLALFKE</sequence>
<evidence type="ECO:0000313" key="2">
    <source>
        <dbReference type="EMBL" id="KZD25626.1"/>
    </source>
</evidence>
<gene>
    <name evidence="2" type="ORF">A4A58_04285</name>
</gene>